<feature type="region of interest" description="Disordered" evidence="1">
    <location>
        <begin position="1"/>
        <end position="60"/>
    </location>
</feature>
<dbReference type="HOGENOM" id="CLU_2293515_0_0_1"/>
<dbReference type="EMBL" id="KN837154">
    <property type="protein sequence ID" value="KIJ39120.1"/>
    <property type="molecule type" value="Genomic_DNA"/>
</dbReference>
<feature type="region of interest" description="Disordered" evidence="1">
    <location>
        <begin position="80"/>
        <end position="101"/>
    </location>
</feature>
<name>A0A0C9VMF4_SPHS4</name>
<organism evidence="2 3">
    <name type="scientific">Sphaerobolus stellatus (strain SS14)</name>
    <dbReference type="NCBI Taxonomy" id="990650"/>
    <lineage>
        <taxon>Eukaryota</taxon>
        <taxon>Fungi</taxon>
        <taxon>Dikarya</taxon>
        <taxon>Basidiomycota</taxon>
        <taxon>Agaricomycotina</taxon>
        <taxon>Agaricomycetes</taxon>
        <taxon>Phallomycetidae</taxon>
        <taxon>Geastrales</taxon>
        <taxon>Sphaerobolaceae</taxon>
        <taxon>Sphaerobolus</taxon>
    </lineage>
</organism>
<sequence>MPTSSNVPMPKPTSSDPQSNNHQHSSPHADTHPESPRSSLPSPPSSPSSSFSSIPSSIFSLSLPSSSRLLHRRHYRYHSFQKEATTAQNTNTTSNGTPQEC</sequence>
<evidence type="ECO:0000313" key="3">
    <source>
        <dbReference type="Proteomes" id="UP000054279"/>
    </source>
</evidence>
<reference evidence="2 3" key="1">
    <citation type="submission" date="2014-06" db="EMBL/GenBank/DDBJ databases">
        <title>Evolutionary Origins and Diversification of the Mycorrhizal Mutualists.</title>
        <authorList>
            <consortium name="DOE Joint Genome Institute"/>
            <consortium name="Mycorrhizal Genomics Consortium"/>
            <person name="Kohler A."/>
            <person name="Kuo A."/>
            <person name="Nagy L.G."/>
            <person name="Floudas D."/>
            <person name="Copeland A."/>
            <person name="Barry K.W."/>
            <person name="Cichocki N."/>
            <person name="Veneault-Fourrey C."/>
            <person name="LaButti K."/>
            <person name="Lindquist E.A."/>
            <person name="Lipzen A."/>
            <person name="Lundell T."/>
            <person name="Morin E."/>
            <person name="Murat C."/>
            <person name="Riley R."/>
            <person name="Ohm R."/>
            <person name="Sun H."/>
            <person name="Tunlid A."/>
            <person name="Henrissat B."/>
            <person name="Grigoriev I.V."/>
            <person name="Hibbett D.S."/>
            <person name="Martin F."/>
        </authorList>
    </citation>
    <scope>NUCLEOTIDE SEQUENCE [LARGE SCALE GENOMIC DNA]</scope>
    <source>
        <strain evidence="2 3">SS14</strain>
    </source>
</reference>
<keyword evidence="3" id="KW-1185">Reference proteome</keyword>
<gene>
    <name evidence="2" type="ORF">M422DRAFT_32802</name>
</gene>
<feature type="compositionally biased region" description="Low complexity" evidence="1">
    <location>
        <begin position="85"/>
        <end position="101"/>
    </location>
</feature>
<proteinExistence type="predicted"/>
<dbReference type="AlphaFoldDB" id="A0A0C9VMF4"/>
<protein>
    <submittedName>
        <fullName evidence="2">Uncharacterized protein</fullName>
    </submittedName>
</protein>
<dbReference type="Proteomes" id="UP000054279">
    <property type="component" value="Unassembled WGS sequence"/>
</dbReference>
<accession>A0A0C9VMF4</accession>
<evidence type="ECO:0000256" key="1">
    <source>
        <dbReference type="SAM" id="MobiDB-lite"/>
    </source>
</evidence>
<feature type="compositionally biased region" description="Low complexity" evidence="1">
    <location>
        <begin position="47"/>
        <end position="60"/>
    </location>
</feature>
<feature type="compositionally biased region" description="Polar residues" evidence="1">
    <location>
        <begin position="1"/>
        <end position="26"/>
    </location>
</feature>
<evidence type="ECO:0000313" key="2">
    <source>
        <dbReference type="EMBL" id="KIJ39120.1"/>
    </source>
</evidence>